<evidence type="ECO:0008006" key="3">
    <source>
        <dbReference type="Google" id="ProtNLM"/>
    </source>
</evidence>
<dbReference type="OrthoDB" id="8357313at2"/>
<gene>
    <name evidence="1" type="ORF">FN976_13595</name>
</gene>
<evidence type="ECO:0000313" key="2">
    <source>
        <dbReference type="Proteomes" id="UP000318199"/>
    </source>
</evidence>
<evidence type="ECO:0000313" key="1">
    <source>
        <dbReference type="EMBL" id="TWO70592.1"/>
    </source>
</evidence>
<name>A0A562ZPS8_9BURK</name>
<dbReference type="AlphaFoldDB" id="A0A562ZPS8"/>
<dbReference type="RefSeq" id="WP_145893584.1">
    <property type="nucleotide sequence ID" value="NZ_VOBQ01000011.1"/>
</dbReference>
<dbReference type="Proteomes" id="UP000318199">
    <property type="component" value="Unassembled WGS sequence"/>
</dbReference>
<organism evidence="1 2">
    <name type="scientific">Caenimonas sedimenti</name>
    <dbReference type="NCBI Taxonomy" id="2596921"/>
    <lineage>
        <taxon>Bacteria</taxon>
        <taxon>Pseudomonadati</taxon>
        <taxon>Pseudomonadota</taxon>
        <taxon>Betaproteobacteria</taxon>
        <taxon>Burkholderiales</taxon>
        <taxon>Comamonadaceae</taxon>
        <taxon>Caenimonas</taxon>
    </lineage>
</organism>
<comment type="caution">
    <text evidence="1">The sequence shown here is derived from an EMBL/GenBank/DDBJ whole genome shotgun (WGS) entry which is preliminary data.</text>
</comment>
<reference evidence="1 2" key="1">
    <citation type="submission" date="2019-07" db="EMBL/GenBank/DDBJ databases">
        <title>Caenimonas sedimenti sp. nov., isolated from activated sludge.</title>
        <authorList>
            <person name="Xu J."/>
        </authorList>
    </citation>
    <scope>NUCLEOTIDE SEQUENCE [LARGE SCALE GENOMIC DNA]</scope>
    <source>
        <strain evidence="1 2">HX-9-20</strain>
    </source>
</reference>
<dbReference type="InterPro" id="IPR053851">
    <property type="entry name" value="DUF6929"/>
</dbReference>
<accession>A0A562ZPS8</accession>
<protein>
    <recommendedName>
        <fullName evidence="3">DUF3616 domain-containing protein</fullName>
    </recommendedName>
</protein>
<sequence length="307" mass="32422">MTAAGELLTEPLRELRVSPALHPRGQRHLSSASGLVLAGGWLYLVADDEHHLGALPLAHAGDDHPVALHRLRPGELPGDKEARKKHKPDCEALLALPPWSGHPQGALLALGSGSRPNREQGFLLPLRPDGSLADAPVEPVDLHGLYAPLRSRFPDLNIEGAFASGDRICLLQRANQGDARNACASYAWPDVRDWLDGRRAAPAAIDVTLYELGTVAGVPYGFTDGAALPGGGWIFSAAAEDTEDSYRDGLCAGSALGWVRDGRLTRLAPLAGGPKVEGIAVAGHRLLLVTDADDPESASRLLALPLP</sequence>
<keyword evidence="2" id="KW-1185">Reference proteome</keyword>
<proteinExistence type="predicted"/>
<dbReference type="Pfam" id="PF22000">
    <property type="entry name" value="DUF6929"/>
    <property type="match status" value="1"/>
</dbReference>
<dbReference type="EMBL" id="VOBQ01000011">
    <property type="protein sequence ID" value="TWO70592.1"/>
    <property type="molecule type" value="Genomic_DNA"/>
</dbReference>